<evidence type="ECO:0000256" key="2">
    <source>
        <dbReference type="ARBA" id="ARBA00023015"/>
    </source>
</evidence>
<organism evidence="7 8">
    <name type="scientific">Flavivirga amylovorans</name>
    <dbReference type="NCBI Taxonomy" id="870486"/>
    <lineage>
        <taxon>Bacteria</taxon>
        <taxon>Pseudomonadati</taxon>
        <taxon>Bacteroidota</taxon>
        <taxon>Flavobacteriia</taxon>
        <taxon>Flavobacteriales</taxon>
        <taxon>Flavobacteriaceae</taxon>
        <taxon>Flavivirga</taxon>
    </lineage>
</organism>
<dbReference type="NCBIfam" id="TIGR02985">
    <property type="entry name" value="Sig70_bacteroi1"/>
    <property type="match status" value="1"/>
</dbReference>
<evidence type="ECO:0000259" key="6">
    <source>
        <dbReference type="Pfam" id="PF08281"/>
    </source>
</evidence>
<keyword evidence="2" id="KW-0805">Transcription regulation</keyword>
<comment type="similarity">
    <text evidence="1">Belongs to the sigma-70 factor family. ECF subfamily.</text>
</comment>
<keyword evidence="4" id="KW-0804">Transcription</keyword>
<evidence type="ECO:0000256" key="3">
    <source>
        <dbReference type="ARBA" id="ARBA00023082"/>
    </source>
</evidence>
<dbReference type="InterPro" id="IPR039425">
    <property type="entry name" value="RNA_pol_sigma-70-like"/>
</dbReference>
<evidence type="ECO:0000259" key="5">
    <source>
        <dbReference type="Pfam" id="PF04542"/>
    </source>
</evidence>
<dbReference type="PANTHER" id="PTHR43133">
    <property type="entry name" value="RNA POLYMERASE ECF-TYPE SIGMA FACTO"/>
    <property type="match status" value="1"/>
</dbReference>
<keyword evidence="3" id="KW-0731">Sigma factor</keyword>
<feature type="domain" description="RNA polymerase sigma-70 region 2" evidence="5">
    <location>
        <begin position="25"/>
        <end position="91"/>
    </location>
</feature>
<dbReference type="Proteomes" id="UP001176891">
    <property type="component" value="Unassembled WGS sequence"/>
</dbReference>
<dbReference type="InterPro" id="IPR014284">
    <property type="entry name" value="RNA_pol_sigma-70_dom"/>
</dbReference>
<keyword evidence="8" id="KW-1185">Reference proteome</keyword>
<dbReference type="RefSeq" id="WP_303281611.1">
    <property type="nucleotide sequence ID" value="NZ_BAABCZ010000005.1"/>
</dbReference>
<dbReference type="Gene3D" id="1.10.10.10">
    <property type="entry name" value="Winged helix-like DNA-binding domain superfamily/Winged helix DNA-binding domain"/>
    <property type="match status" value="1"/>
</dbReference>
<gene>
    <name evidence="7" type="ORF">Q4Q39_06560</name>
</gene>
<sequence>MNFKNHKFLSEKLKSGDEKAYDFLMDSFYTKLCSYARSLTNDREKAEDIVQNVMVTIWTNRKKINYNTSIRNYLYKSVYNEFIAQFKKNAKVIYLEKKYIEAIDLVIDNEHLDIDTLMQIVNKEINNLPSKCKEVFLLNKKEGLTHIEISEYLNISVKTIEGHITRAFKILNKKLGDKVKPILYLLFGFKNGLKAVNITHF</sequence>
<name>A0ABT8X021_9FLAO</name>
<reference evidence="7" key="1">
    <citation type="submission" date="2023-07" db="EMBL/GenBank/DDBJ databases">
        <title>Two novel species in the genus Flavivirga.</title>
        <authorList>
            <person name="Kwon K."/>
        </authorList>
    </citation>
    <scope>NUCLEOTIDE SEQUENCE</scope>
    <source>
        <strain evidence="7">KACC 14157</strain>
    </source>
</reference>
<dbReference type="Pfam" id="PF08281">
    <property type="entry name" value="Sigma70_r4_2"/>
    <property type="match status" value="1"/>
</dbReference>
<accession>A0ABT8X021</accession>
<feature type="domain" description="RNA polymerase sigma factor 70 region 4 type 2" evidence="6">
    <location>
        <begin position="123"/>
        <end position="169"/>
    </location>
</feature>
<dbReference type="InterPro" id="IPR013325">
    <property type="entry name" value="RNA_pol_sigma_r2"/>
</dbReference>
<comment type="caution">
    <text evidence="7">The sequence shown here is derived from an EMBL/GenBank/DDBJ whole genome shotgun (WGS) entry which is preliminary data.</text>
</comment>
<dbReference type="PANTHER" id="PTHR43133:SF46">
    <property type="entry name" value="RNA POLYMERASE SIGMA-70 FACTOR ECF SUBFAMILY"/>
    <property type="match status" value="1"/>
</dbReference>
<dbReference type="InterPro" id="IPR036388">
    <property type="entry name" value="WH-like_DNA-bd_sf"/>
</dbReference>
<dbReference type="EMBL" id="JAUOEM010000002">
    <property type="protein sequence ID" value="MDO5987068.1"/>
    <property type="molecule type" value="Genomic_DNA"/>
</dbReference>
<dbReference type="InterPro" id="IPR013249">
    <property type="entry name" value="RNA_pol_sigma70_r4_t2"/>
</dbReference>
<protein>
    <submittedName>
        <fullName evidence="7">RNA polymerase sigma-70 factor</fullName>
    </submittedName>
</protein>
<evidence type="ECO:0000256" key="1">
    <source>
        <dbReference type="ARBA" id="ARBA00010641"/>
    </source>
</evidence>
<dbReference type="InterPro" id="IPR014327">
    <property type="entry name" value="RNA_pol_sigma70_bacteroid"/>
</dbReference>
<dbReference type="Gene3D" id="1.10.1740.10">
    <property type="match status" value="1"/>
</dbReference>
<evidence type="ECO:0000256" key="4">
    <source>
        <dbReference type="ARBA" id="ARBA00023163"/>
    </source>
</evidence>
<dbReference type="SUPFAM" id="SSF88659">
    <property type="entry name" value="Sigma3 and sigma4 domains of RNA polymerase sigma factors"/>
    <property type="match status" value="1"/>
</dbReference>
<evidence type="ECO:0000313" key="7">
    <source>
        <dbReference type="EMBL" id="MDO5987068.1"/>
    </source>
</evidence>
<dbReference type="SUPFAM" id="SSF88946">
    <property type="entry name" value="Sigma2 domain of RNA polymerase sigma factors"/>
    <property type="match status" value="1"/>
</dbReference>
<proteinExistence type="inferred from homology"/>
<evidence type="ECO:0000313" key="8">
    <source>
        <dbReference type="Proteomes" id="UP001176891"/>
    </source>
</evidence>
<dbReference type="InterPro" id="IPR007627">
    <property type="entry name" value="RNA_pol_sigma70_r2"/>
</dbReference>
<dbReference type="NCBIfam" id="TIGR02937">
    <property type="entry name" value="sigma70-ECF"/>
    <property type="match status" value="1"/>
</dbReference>
<dbReference type="InterPro" id="IPR013324">
    <property type="entry name" value="RNA_pol_sigma_r3/r4-like"/>
</dbReference>
<dbReference type="Pfam" id="PF04542">
    <property type="entry name" value="Sigma70_r2"/>
    <property type="match status" value="1"/>
</dbReference>